<comment type="caution">
    <text evidence="1">The sequence shown here is derived from an EMBL/GenBank/DDBJ whole genome shotgun (WGS) entry which is preliminary data.</text>
</comment>
<accession>A0A1R1Y3L2</accession>
<dbReference type="AlphaFoldDB" id="A0A1R1Y3L2"/>
<evidence type="ECO:0000313" key="1">
    <source>
        <dbReference type="EMBL" id="OMJ21552.1"/>
    </source>
</evidence>
<proteinExistence type="predicted"/>
<protein>
    <submittedName>
        <fullName evidence="1">Uncharacterized protein</fullName>
    </submittedName>
</protein>
<name>A0A1R1Y3L2_9FUNG</name>
<dbReference type="Proteomes" id="UP000187283">
    <property type="component" value="Unassembled WGS sequence"/>
</dbReference>
<sequence>MRLCNKKKTVIVEHLIFECSKWEYERHEHLEDFIPNTKNLFTGSIDTELLGKLLGGELIFKNVQIRKNFDYPAIKAVLETSSFLIATLTASTITLNELIGTPTSWTQSCNGMEILVGRYGIG</sequence>
<evidence type="ECO:0000313" key="2">
    <source>
        <dbReference type="Proteomes" id="UP000187283"/>
    </source>
</evidence>
<keyword evidence="2" id="KW-1185">Reference proteome</keyword>
<gene>
    <name evidence="1" type="ORF">AYI70_g3426</name>
</gene>
<reference evidence="1 2" key="1">
    <citation type="submission" date="2017-01" db="EMBL/GenBank/DDBJ databases">
        <authorList>
            <person name="Mah S.A."/>
            <person name="Swanson W.J."/>
            <person name="Moy G.W."/>
            <person name="Vacquier V.D."/>
        </authorList>
    </citation>
    <scope>NUCLEOTIDE SEQUENCE [LARGE SCALE GENOMIC DNA]</scope>
    <source>
        <strain evidence="1 2">GSMNP</strain>
    </source>
</reference>
<dbReference type="EMBL" id="LSSN01000969">
    <property type="protein sequence ID" value="OMJ21552.1"/>
    <property type="molecule type" value="Genomic_DNA"/>
</dbReference>
<organism evidence="1 2">
    <name type="scientific">Smittium culicis</name>
    <dbReference type="NCBI Taxonomy" id="133412"/>
    <lineage>
        <taxon>Eukaryota</taxon>
        <taxon>Fungi</taxon>
        <taxon>Fungi incertae sedis</taxon>
        <taxon>Zoopagomycota</taxon>
        <taxon>Kickxellomycotina</taxon>
        <taxon>Harpellomycetes</taxon>
        <taxon>Harpellales</taxon>
        <taxon>Legeriomycetaceae</taxon>
        <taxon>Smittium</taxon>
    </lineage>
</organism>